<proteinExistence type="predicted"/>
<dbReference type="RefSeq" id="WP_283431512.1">
    <property type="nucleotide sequence ID" value="NZ_FXUG01000002.1"/>
</dbReference>
<protein>
    <submittedName>
        <fullName evidence="3">Gluconolactonase</fullName>
    </submittedName>
</protein>
<organism evidence="3 4">
    <name type="scientific">Neorhodopirellula lusitana</name>
    <dbReference type="NCBI Taxonomy" id="445327"/>
    <lineage>
        <taxon>Bacteria</taxon>
        <taxon>Pseudomonadati</taxon>
        <taxon>Planctomycetota</taxon>
        <taxon>Planctomycetia</taxon>
        <taxon>Pirellulales</taxon>
        <taxon>Pirellulaceae</taxon>
        <taxon>Neorhodopirellula</taxon>
    </lineage>
</organism>
<dbReference type="Gene3D" id="2.120.10.30">
    <property type="entry name" value="TolB, C-terminal domain"/>
    <property type="match status" value="1"/>
</dbReference>
<dbReference type="PANTHER" id="PTHR47572">
    <property type="entry name" value="LIPOPROTEIN-RELATED"/>
    <property type="match status" value="1"/>
</dbReference>
<feature type="domain" description="SMP-30/Gluconolactonase/LRE-like region" evidence="2">
    <location>
        <begin position="69"/>
        <end position="313"/>
    </location>
</feature>
<keyword evidence="1" id="KW-0378">Hydrolase</keyword>
<dbReference type="SUPFAM" id="SSF63829">
    <property type="entry name" value="Calcium-dependent phosphotriesterase"/>
    <property type="match status" value="1"/>
</dbReference>
<dbReference type="InterPro" id="IPR011042">
    <property type="entry name" value="6-blade_b-propeller_TolB-like"/>
</dbReference>
<keyword evidence="4" id="KW-1185">Reference proteome</keyword>
<evidence type="ECO:0000256" key="1">
    <source>
        <dbReference type="ARBA" id="ARBA00022801"/>
    </source>
</evidence>
<evidence type="ECO:0000313" key="4">
    <source>
        <dbReference type="Proteomes" id="UP001158067"/>
    </source>
</evidence>
<name>A0ABY1PWX2_9BACT</name>
<evidence type="ECO:0000259" key="2">
    <source>
        <dbReference type="Pfam" id="PF08450"/>
    </source>
</evidence>
<reference evidence="3 4" key="1">
    <citation type="submission" date="2017-05" db="EMBL/GenBank/DDBJ databases">
        <authorList>
            <person name="Varghese N."/>
            <person name="Submissions S."/>
        </authorList>
    </citation>
    <scope>NUCLEOTIDE SEQUENCE [LARGE SCALE GENOMIC DNA]</scope>
    <source>
        <strain evidence="3 4">DSM 25457</strain>
    </source>
</reference>
<accession>A0ABY1PWX2</accession>
<dbReference type="Pfam" id="PF08450">
    <property type="entry name" value="SGL"/>
    <property type="match status" value="1"/>
</dbReference>
<dbReference type="Proteomes" id="UP001158067">
    <property type="component" value="Unassembled WGS sequence"/>
</dbReference>
<dbReference type="EMBL" id="FXUG01000002">
    <property type="protein sequence ID" value="SMP46792.1"/>
    <property type="molecule type" value="Genomic_DNA"/>
</dbReference>
<dbReference type="PANTHER" id="PTHR47572:SF4">
    <property type="entry name" value="LACTONASE DRP35"/>
    <property type="match status" value="1"/>
</dbReference>
<dbReference type="InterPro" id="IPR051262">
    <property type="entry name" value="SMP-30/CGR1_Lactonase"/>
</dbReference>
<comment type="caution">
    <text evidence="3">The sequence shown here is derived from an EMBL/GenBank/DDBJ whole genome shotgun (WGS) entry which is preliminary data.</text>
</comment>
<sequence length="328" mass="35889">MLPKFDWVCPLFSTRQWVVGLAVVSGLAAVNLSSIQADQSAQATPSQTPTVAQIKPTGPIENIQTGFQFTEGPTMAEDGSLYFTDIPNTRIHRISPEGQLSVFTDQSNRANGLWALPGGQLLACEMEGSLVRYDLKSGAREVLAHQYNGTRFNACNDLVVDQQGGVYFTDPLYNAPKPLPQKIQAVYYRSPDGVVTRLTDHIKAPNGIGLSLDEKQLYVIPSQQAEMLVYDISEPGKLANHRTFCVLKQPEGKTDTGGDGMTMDRQGNLYITTHLGVQIYSPQGQHLGTVTFPEQPANVTFMGADRKMLVVTARTSLYKVPMPIAGRQ</sequence>
<evidence type="ECO:0000313" key="3">
    <source>
        <dbReference type="EMBL" id="SMP46792.1"/>
    </source>
</evidence>
<dbReference type="InterPro" id="IPR013658">
    <property type="entry name" value="SGL"/>
</dbReference>
<gene>
    <name evidence="3" type="ORF">SAMN06265222_102177</name>
</gene>